<dbReference type="AlphaFoldDB" id="A0A4R6U3A5"/>
<dbReference type="EMBL" id="SNYJ01000006">
    <property type="protein sequence ID" value="TDQ40491.1"/>
    <property type="molecule type" value="Genomic_DNA"/>
</dbReference>
<gene>
    <name evidence="2" type="ORF">EV213_106210</name>
</gene>
<proteinExistence type="predicted"/>
<accession>A0A4R6U3A5</accession>
<keyword evidence="1" id="KW-0812">Transmembrane</keyword>
<feature type="transmembrane region" description="Helical" evidence="1">
    <location>
        <begin position="12"/>
        <end position="29"/>
    </location>
</feature>
<sequence length="110" mass="13036">MHVQRLWQGSLLFGIALFILLAGLYYVFFYEWYTTIVIPFYDYYWVTPFQGLLLIPLLFFLIMCVFYSIGSRFLSRRGASFSFFLTMLLFWGIIGYGQMKTLAYNLGICH</sequence>
<evidence type="ECO:0000256" key="1">
    <source>
        <dbReference type="SAM" id="Phobius"/>
    </source>
</evidence>
<protein>
    <submittedName>
        <fullName evidence="2">Uncharacterized protein</fullName>
    </submittedName>
</protein>
<evidence type="ECO:0000313" key="2">
    <source>
        <dbReference type="EMBL" id="TDQ40491.1"/>
    </source>
</evidence>
<evidence type="ECO:0000313" key="3">
    <source>
        <dbReference type="Proteomes" id="UP000295632"/>
    </source>
</evidence>
<organism evidence="2 3">
    <name type="scientific">Aureibacillus halotolerans</name>
    <dbReference type="NCBI Taxonomy" id="1508390"/>
    <lineage>
        <taxon>Bacteria</taxon>
        <taxon>Bacillati</taxon>
        <taxon>Bacillota</taxon>
        <taxon>Bacilli</taxon>
        <taxon>Bacillales</taxon>
        <taxon>Bacillaceae</taxon>
        <taxon>Aureibacillus</taxon>
    </lineage>
</organism>
<dbReference type="Proteomes" id="UP000295632">
    <property type="component" value="Unassembled WGS sequence"/>
</dbReference>
<reference evidence="2 3" key="1">
    <citation type="submission" date="2019-03" db="EMBL/GenBank/DDBJ databases">
        <title>Genomic Encyclopedia of Type Strains, Phase IV (KMG-IV): sequencing the most valuable type-strain genomes for metagenomic binning, comparative biology and taxonomic classification.</title>
        <authorList>
            <person name="Goeker M."/>
        </authorList>
    </citation>
    <scope>NUCLEOTIDE SEQUENCE [LARGE SCALE GENOMIC DNA]</scope>
    <source>
        <strain evidence="2 3">DSM 28697</strain>
    </source>
</reference>
<comment type="caution">
    <text evidence="2">The sequence shown here is derived from an EMBL/GenBank/DDBJ whole genome shotgun (WGS) entry which is preliminary data.</text>
</comment>
<feature type="transmembrane region" description="Helical" evidence="1">
    <location>
        <begin position="81"/>
        <end position="99"/>
    </location>
</feature>
<keyword evidence="1" id="KW-0472">Membrane</keyword>
<feature type="transmembrane region" description="Helical" evidence="1">
    <location>
        <begin position="49"/>
        <end position="69"/>
    </location>
</feature>
<keyword evidence="3" id="KW-1185">Reference proteome</keyword>
<name>A0A4R6U3A5_9BACI</name>
<keyword evidence="1" id="KW-1133">Transmembrane helix</keyword>